<evidence type="ECO:0000256" key="1">
    <source>
        <dbReference type="ARBA" id="ARBA00022478"/>
    </source>
</evidence>
<evidence type="ECO:0000256" key="3">
    <source>
        <dbReference type="ARBA" id="ARBA00022695"/>
    </source>
</evidence>
<keyword evidence="2 5" id="KW-0808">Transferase</keyword>
<dbReference type="HOGENOM" id="CLU_187518_0_0_9"/>
<comment type="subunit">
    <text evidence="5">RNAP is composed of a core of 2 alpha, a beta and a beta' subunit. The core is associated with a delta subunit, and at least one of epsilon or omega. When a sigma factor is associated with the core the holoenzyme is formed, which can initiate transcription.</text>
</comment>
<dbReference type="GO" id="GO:0006351">
    <property type="term" value="P:DNA-templated transcription"/>
    <property type="evidence" value="ECO:0007669"/>
    <property type="project" value="UniProtKB-UniRule"/>
</dbReference>
<accession>A0A0F4KTS0</accession>
<dbReference type="GO" id="GO:0003899">
    <property type="term" value="F:DNA-directed RNA polymerase activity"/>
    <property type="evidence" value="ECO:0007669"/>
    <property type="project" value="UniProtKB-UniRule"/>
</dbReference>
<reference evidence="6 7" key="1">
    <citation type="submission" date="2014-12" db="EMBL/GenBank/DDBJ databases">
        <title>Comparative genomics of the lactic acid bacteria isolated from the honey bee gut.</title>
        <authorList>
            <person name="Ellegaard K.M."/>
            <person name="Tamarit D."/>
            <person name="Javelind E."/>
            <person name="Olofsson T."/>
            <person name="Andersson S.G."/>
            <person name="Vasquez A."/>
        </authorList>
    </citation>
    <scope>NUCLEOTIDE SEQUENCE [LARGE SCALE GENOMIC DNA]</scope>
    <source>
        <strain evidence="6 7">Hon2</strain>
    </source>
</reference>
<protein>
    <recommendedName>
        <fullName evidence="5">DNA-directed RNA polymerase subunit epsilon</fullName>
        <shortName evidence="5">RNAP epsilon subunit</shortName>
        <ecNumber evidence="5">2.7.7.6</ecNumber>
    </recommendedName>
    <alternativeName>
        <fullName evidence="5">RNA polymerase epsilon subunit</fullName>
    </alternativeName>
    <alternativeName>
        <fullName evidence="5">Transcriptase subunit epsilon</fullName>
    </alternativeName>
</protein>
<dbReference type="OrthoDB" id="2147503at2"/>
<dbReference type="AlphaFoldDB" id="A0A0F4KTS0"/>
<dbReference type="GO" id="GO:0003677">
    <property type="term" value="F:DNA binding"/>
    <property type="evidence" value="ECO:0007669"/>
    <property type="project" value="UniProtKB-UniRule"/>
</dbReference>
<dbReference type="STRING" id="1218508.JG29_10080"/>
<evidence type="ECO:0000313" key="6">
    <source>
        <dbReference type="EMBL" id="KJY48606.1"/>
    </source>
</evidence>
<dbReference type="Gene3D" id="3.10.20.730">
    <property type="entry name" value="RNAP, epsilon subunit-like"/>
    <property type="match status" value="1"/>
</dbReference>
<comment type="similarity">
    <text evidence="5">Belongs to the RNA polymerase subunit epsilon family.</text>
</comment>
<name>A0A0F4KTS0_9LACO</name>
<dbReference type="Pfam" id="PF07288">
    <property type="entry name" value="RpoY"/>
    <property type="match status" value="1"/>
</dbReference>
<keyword evidence="7" id="KW-1185">Reference proteome</keyword>
<evidence type="ECO:0000256" key="5">
    <source>
        <dbReference type="HAMAP-Rule" id="MF_01553"/>
    </source>
</evidence>
<dbReference type="EMBL" id="JXBZ01000008">
    <property type="protein sequence ID" value="KJY48606.1"/>
    <property type="molecule type" value="Genomic_DNA"/>
</dbReference>
<keyword evidence="4 5" id="KW-0804">Transcription</keyword>
<organism evidence="6 7">
    <name type="scientific">Bombilactobacillus mellis</name>
    <dbReference type="NCBI Taxonomy" id="1218508"/>
    <lineage>
        <taxon>Bacteria</taxon>
        <taxon>Bacillati</taxon>
        <taxon>Bacillota</taxon>
        <taxon>Bacilli</taxon>
        <taxon>Lactobacillales</taxon>
        <taxon>Lactobacillaceae</taxon>
        <taxon>Bombilactobacillus</taxon>
    </lineage>
</organism>
<comment type="catalytic activity">
    <reaction evidence="5">
        <text>RNA(n) + a ribonucleoside 5'-triphosphate = RNA(n+1) + diphosphate</text>
        <dbReference type="Rhea" id="RHEA:21248"/>
        <dbReference type="Rhea" id="RHEA-COMP:14527"/>
        <dbReference type="Rhea" id="RHEA-COMP:17342"/>
        <dbReference type="ChEBI" id="CHEBI:33019"/>
        <dbReference type="ChEBI" id="CHEBI:61557"/>
        <dbReference type="ChEBI" id="CHEBI:140395"/>
        <dbReference type="EC" id="2.7.7.6"/>
    </reaction>
</comment>
<keyword evidence="3 5" id="KW-0548">Nucleotidyltransferase</keyword>
<dbReference type="NCBIfam" id="NF010188">
    <property type="entry name" value="PRK13667.1"/>
    <property type="match status" value="1"/>
</dbReference>
<comment type="function">
    <text evidence="5">A non-essential component of RNA polymerase (RNAP).</text>
</comment>
<evidence type="ECO:0000313" key="7">
    <source>
        <dbReference type="Proteomes" id="UP000033695"/>
    </source>
</evidence>
<dbReference type="GO" id="GO:0000428">
    <property type="term" value="C:DNA-directed RNA polymerase complex"/>
    <property type="evidence" value="ECO:0007669"/>
    <property type="project" value="UniProtKB-KW"/>
</dbReference>
<dbReference type="Proteomes" id="UP000033695">
    <property type="component" value="Unassembled WGS sequence"/>
</dbReference>
<dbReference type="EC" id="2.7.7.6" evidence="5"/>
<proteinExistence type="inferred from homology"/>
<dbReference type="InterPro" id="IPR009907">
    <property type="entry name" value="RpoY"/>
</dbReference>
<comment type="caution">
    <text evidence="6">The sequence shown here is derived from an EMBL/GenBank/DDBJ whole genome shotgun (WGS) entry which is preliminary data.</text>
</comment>
<gene>
    <name evidence="5" type="primary">rpoY</name>
    <name evidence="6" type="ORF">JG29_10080</name>
</gene>
<evidence type="ECO:0000256" key="4">
    <source>
        <dbReference type="ARBA" id="ARBA00023163"/>
    </source>
</evidence>
<keyword evidence="1 5" id="KW-0240">DNA-directed RNA polymerase</keyword>
<evidence type="ECO:0000256" key="2">
    <source>
        <dbReference type="ARBA" id="ARBA00022679"/>
    </source>
</evidence>
<dbReference type="HAMAP" id="MF_01553">
    <property type="entry name" value="RNApol_bact_RpoY"/>
    <property type="match status" value="1"/>
</dbReference>
<dbReference type="PATRIC" id="fig|1218508.4.peg.993"/>
<dbReference type="RefSeq" id="WP_045922870.1">
    <property type="nucleotide sequence ID" value="NZ_JAAEDY010000001.1"/>
</dbReference>
<sequence length="73" mass="8636">MIYKVLYQKNQIQNPRRETTETLYTQSDSAIKVREILEAKTDFNVESIEELSGNYLEYEQKSPNYKLTDLAEL</sequence>